<evidence type="ECO:0000259" key="12">
    <source>
        <dbReference type="PROSITE" id="PS50157"/>
    </source>
</evidence>
<dbReference type="GO" id="GO:0000981">
    <property type="term" value="F:DNA-binding transcription factor activity, RNA polymerase II-specific"/>
    <property type="evidence" value="ECO:0007669"/>
    <property type="project" value="TreeGrafter"/>
</dbReference>
<evidence type="ECO:0000256" key="2">
    <source>
        <dbReference type="ARBA" id="ARBA00006991"/>
    </source>
</evidence>
<evidence type="ECO:0000313" key="13">
    <source>
        <dbReference type="EMBL" id="CAD7449517.1"/>
    </source>
</evidence>
<feature type="domain" description="C2H2-type" evidence="12">
    <location>
        <begin position="333"/>
        <end position="360"/>
    </location>
</feature>
<feature type="domain" description="C2H2-type" evidence="12">
    <location>
        <begin position="210"/>
        <end position="237"/>
    </location>
</feature>
<dbReference type="AlphaFoldDB" id="A0A7R9FBI9"/>
<dbReference type="GO" id="GO:0008270">
    <property type="term" value="F:zinc ion binding"/>
    <property type="evidence" value="ECO:0007669"/>
    <property type="project" value="UniProtKB-KW"/>
</dbReference>
<keyword evidence="10" id="KW-0539">Nucleus</keyword>
<dbReference type="FunFam" id="3.30.160.60:FF:000597">
    <property type="entry name" value="zinc finger protein 236 isoform X3"/>
    <property type="match status" value="1"/>
</dbReference>
<dbReference type="SMART" id="SM00355">
    <property type="entry name" value="ZnF_C2H2"/>
    <property type="match status" value="6"/>
</dbReference>
<comment type="subcellular location">
    <subcellularLocation>
        <location evidence="1">Nucleus</location>
    </subcellularLocation>
</comment>
<keyword evidence="3" id="KW-0479">Metal-binding</keyword>
<dbReference type="PROSITE" id="PS00028">
    <property type="entry name" value="ZINC_FINGER_C2H2_1"/>
    <property type="match status" value="5"/>
</dbReference>
<dbReference type="GO" id="GO:0005634">
    <property type="term" value="C:nucleus"/>
    <property type="evidence" value="ECO:0007669"/>
    <property type="project" value="UniProtKB-SubCell"/>
</dbReference>
<feature type="domain" description="C2H2-type" evidence="12">
    <location>
        <begin position="361"/>
        <end position="388"/>
    </location>
</feature>
<accession>A0A7R9FBI9</accession>
<reference evidence="13" key="1">
    <citation type="submission" date="2020-11" db="EMBL/GenBank/DDBJ databases">
        <authorList>
            <person name="Tran Van P."/>
        </authorList>
    </citation>
    <scope>NUCLEOTIDE SEQUENCE</scope>
</reference>
<feature type="domain" description="C2H2-type" evidence="12">
    <location>
        <begin position="154"/>
        <end position="181"/>
    </location>
</feature>
<dbReference type="FunFam" id="3.30.160.60:FF:000358">
    <property type="entry name" value="zinc finger protein 24"/>
    <property type="match status" value="1"/>
</dbReference>
<dbReference type="Pfam" id="PF13894">
    <property type="entry name" value="zf-C2H2_4"/>
    <property type="match status" value="1"/>
</dbReference>
<dbReference type="InterPro" id="IPR013087">
    <property type="entry name" value="Znf_C2H2_type"/>
</dbReference>
<comment type="similarity">
    <text evidence="2">Belongs to the krueppel C2H2-type zinc-finger protein family.</text>
</comment>
<sequence>MLGSNQLKVEQLPRDNLTRELMQHINMEDIKEREQFLSPSPKVASSLSEGLKEAEHFELPQVTSSSREGLREDGSFEISRVTSLLRGELREATPFETHHARHPPGESKELHDLKTLQVEPTAGLHRDLDPMLCEVVYTSDDDGKTADSRSPRRFICPTCGKLFAAGGNLRTHQRTHSGEKPYKCEFCQQPFSTVSNLKTHVRTHTKEKPYLCDQCHVRFATSSNLKVHYRMHTGERPYQCNQCGREFTVGYGAGVWAQQLRGDRAKRKLGGLQRKILMRLSEAYKTVPTNVLCVTLGVLPLDLEGRLEYRLGEKESRGNYKCHLLVHTGEKKFKCLVCGKQFASSSNLKIHLRGHTGYKPYHCGLCKQEFATKSNLNTHVKSQSCTKTFVCKKCGVEFVQYSSMRAHLATHQ</sequence>
<feature type="domain" description="C2H2-type" evidence="12">
    <location>
        <begin position="182"/>
        <end position="209"/>
    </location>
</feature>
<dbReference type="Pfam" id="PF13912">
    <property type="entry name" value="zf-C2H2_6"/>
    <property type="match status" value="1"/>
</dbReference>
<dbReference type="InterPro" id="IPR050717">
    <property type="entry name" value="C2H2-ZF_Transcription_Reg"/>
</dbReference>
<dbReference type="Pfam" id="PF00096">
    <property type="entry name" value="zf-C2H2"/>
    <property type="match status" value="4"/>
</dbReference>
<dbReference type="PANTHER" id="PTHR14196:SF12">
    <property type="entry name" value="ZINC FINGER PROTEIN 208-LIKE"/>
    <property type="match status" value="1"/>
</dbReference>
<evidence type="ECO:0000256" key="11">
    <source>
        <dbReference type="PROSITE-ProRule" id="PRU00042"/>
    </source>
</evidence>
<evidence type="ECO:0000256" key="9">
    <source>
        <dbReference type="ARBA" id="ARBA00023163"/>
    </source>
</evidence>
<dbReference type="InterPro" id="IPR036236">
    <property type="entry name" value="Znf_C2H2_sf"/>
</dbReference>
<evidence type="ECO:0000256" key="7">
    <source>
        <dbReference type="ARBA" id="ARBA00023015"/>
    </source>
</evidence>
<keyword evidence="6" id="KW-0862">Zinc</keyword>
<keyword evidence="4" id="KW-0677">Repeat</keyword>
<keyword evidence="8" id="KW-0238">DNA-binding</keyword>
<dbReference type="GO" id="GO:0000977">
    <property type="term" value="F:RNA polymerase II transcription regulatory region sequence-specific DNA binding"/>
    <property type="evidence" value="ECO:0007669"/>
    <property type="project" value="TreeGrafter"/>
</dbReference>
<evidence type="ECO:0000256" key="5">
    <source>
        <dbReference type="ARBA" id="ARBA00022771"/>
    </source>
</evidence>
<name>A0A7R9FBI9_9NEOP</name>
<evidence type="ECO:0000256" key="3">
    <source>
        <dbReference type="ARBA" id="ARBA00022723"/>
    </source>
</evidence>
<proteinExistence type="inferred from homology"/>
<dbReference type="FunFam" id="3.30.160.60:FF:000072">
    <property type="entry name" value="zinc finger protein 143 isoform X1"/>
    <property type="match status" value="1"/>
</dbReference>
<keyword evidence="7" id="KW-0805">Transcription regulation</keyword>
<dbReference type="EMBL" id="OD571878">
    <property type="protein sequence ID" value="CAD7449517.1"/>
    <property type="molecule type" value="Genomic_DNA"/>
</dbReference>
<gene>
    <name evidence="13" type="ORF">TBIB3V08_LOCUS11791</name>
</gene>
<keyword evidence="9" id="KW-0804">Transcription</keyword>
<dbReference type="FunFam" id="3.30.160.60:FF:000931">
    <property type="entry name" value="zinc finger protein 697"/>
    <property type="match status" value="1"/>
</dbReference>
<protein>
    <recommendedName>
        <fullName evidence="12">C2H2-type domain-containing protein</fullName>
    </recommendedName>
</protein>
<evidence type="ECO:0000256" key="4">
    <source>
        <dbReference type="ARBA" id="ARBA00022737"/>
    </source>
</evidence>
<evidence type="ECO:0000256" key="8">
    <source>
        <dbReference type="ARBA" id="ARBA00023125"/>
    </source>
</evidence>
<evidence type="ECO:0000256" key="1">
    <source>
        <dbReference type="ARBA" id="ARBA00004123"/>
    </source>
</evidence>
<feature type="domain" description="C2H2-type" evidence="12">
    <location>
        <begin position="389"/>
        <end position="412"/>
    </location>
</feature>
<dbReference type="Gene3D" id="3.30.160.60">
    <property type="entry name" value="Classic Zinc Finger"/>
    <property type="match status" value="6"/>
</dbReference>
<keyword evidence="5 11" id="KW-0863">Zinc-finger</keyword>
<dbReference type="PROSITE" id="PS50157">
    <property type="entry name" value="ZINC_FINGER_C2H2_2"/>
    <property type="match status" value="6"/>
</dbReference>
<organism evidence="13">
    <name type="scientific">Timema bartmani</name>
    <dbReference type="NCBI Taxonomy" id="61472"/>
    <lineage>
        <taxon>Eukaryota</taxon>
        <taxon>Metazoa</taxon>
        <taxon>Ecdysozoa</taxon>
        <taxon>Arthropoda</taxon>
        <taxon>Hexapoda</taxon>
        <taxon>Insecta</taxon>
        <taxon>Pterygota</taxon>
        <taxon>Neoptera</taxon>
        <taxon>Polyneoptera</taxon>
        <taxon>Phasmatodea</taxon>
        <taxon>Timematodea</taxon>
        <taxon>Timematoidea</taxon>
        <taxon>Timematidae</taxon>
        <taxon>Timema</taxon>
    </lineage>
</organism>
<evidence type="ECO:0000256" key="6">
    <source>
        <dbReference type="ARBA" id="ARBA00022833"/>
    </source>
</evidence>
<evidence type="ECO:0000256" key="10">
    <source>
        <dbReference type="ARBA" id="ARBA00023242"/>
    </source>
</evidence>
<dbReference type="SUPFAM" id="SSF57667">
    <property type="entry name" value="beta-beta-alpha zinc fingers"/>
    <property type="match status" value="4"/>
</dbReference>
<dbReference type="PANTHER" id="PTHR14196">
    <property type="entry name" value="ODD-SKIPPED - RELATED"/>
    <property type="match status" value="1"/>
</dbReference>